<evidence type="ECO:0000256" key="6">
    <source>
        <dbReference type="ARBA" id="ARBA00023136"/>
    </source>
</evidence>
<feature type="transmembrane region" description="Helical" evidence="7">
    <location>
        <begin position="124"/>
        <end position="146"/>
    </location>
</feature>
<feature type="domain" description="ABC transmembrane type-1" evidence="8">
    <location>
        <begin position="118"/>
        <end position="319"/>
    </location>
</feature>
<evidence type="ECO:0000256" key="2">
    <source>
        <dbReference type="ARBA" id="ARBA00022448"/>
    </source>
</evidence>
<dbReference type="Proteomes" id="UP000657592">
    <property type="component" value="Unassembled WGS sequence"/>
</dbReference>
<dbReference type="EMBL" id="BMJY01000001">
    <property type="protein sequence ID" value="GGH33341.1"/>
    <property type="molecule type" value="Genomic_DNA"/>
</dbReference>
<dbReference type="PANTHER" id="PTHR43163:SF6">
    <property type="entry name" value="DIPEPTIDE TRANSPORT SYSTEM PERMEASE PROTEIN DPPB-RELATED"/>
    <property type="match status" value="1"/>
</dbReference>
<dbReference type="Pfam" id="PF00528">
    <property type="entry name" value="BPD_transp_1"/>
    <property type="match status" value="1"/>
</dbReference>
<dbReference type="GO" id="GO:0005886">
    <property type="term" value="C:plasma membrane"/>
    <property type="evidence" value="ECO:0007669"/>
    <property type="project" value="UniProtKB-SubCell"/>
</dbReference>
<dbReference type="PROSITE" id="PS50928">
    <property type="entry name" value="ABC_TM1"/>
    <property type="match status" value="1"/>
</dbReference>
<reference evidence="9" key="2">
    <citation type="submission" date="2020-09" db="EMBL/GenBank/DDBJ databases">
        <authorList>
            <person name="Sun Q."/>
            <person name="Zhou Y."/>
        </authorList>
    </citation>
    <scope>NUCLEOTIDE SEQUENCE</scope>
    <source>
        <strain evidence="9">CGMCC 1.15794</strain>
    </source>
</reference>
<evidence type="ECO:0000256" key="1">
    <source>
        <dbReference type="ARBA" id="ARBA00004651"/>
    </source>
</evidence>
<dbReference type="SUPFAM" id="SSF161098">
    <property type="entry name" value="MetI-like"/>
    <property type="match status" value="1"/>
</dbReference>
<evidence type="ECO:0000256" key="4">
    <source>
        <dbReference type="ARBA" id="ARBA00022692"/>
    </source>
</evidence>
<dbReference type="Pfam" id="PF19300">
    <property type="entry name" value="BPD_transp_1_N"/>
    <property type="match status" value="1"/>
</dbReference>
<keyword evidence="3" id="KW-1003">Cell membrane</keyword>
<comment type="caution">
    <text evidence="9">The sequence shown here is derived from an EMBL/GenBank/DDBJ whole genome shotgun (WGS) entry which is preliminary data.</text>
</comment>
<dbReference type="CDD" id="cd06261">
    <property type="entry name" value="TM_PBP2"/>
    <property type="match status" value="1"/>
</dbReference>
<feature type="transmembrane region" description="Helical" evidence="7">
    <location>
        <begin position="305"/>
        <end position="326"/>
    </location>
</feature>
<reference evidence="9" key="1">
    <citation type="journal article" date="2014" name="Int. J. Syst. Evol. Microbiol.">
        <title>Complete genome sequence of Corynebacterium casei LMG S-19264T (=DSM 44701T), isolated from a smear-ripened cheese.</title>
        <authorList>
            <consortium name="US DOE Joint Genome Institute (JGI-PGF)"/>
            <person name="Walter F."/>
            <person name="Albersmeier A."/>
            <person name="Kalinowski J."/>
            <person name="Ruckert C."/>
        </authorList>
    </citation>
    <scope>NUCLEOTIDE SEQUENCE</scope>
    <source>
        <strain evidence="9">CGMCC 1.15794</strain>
    </source>
</reference>
<keyword evidence="10" id="KW-1185">Reference proteome</keyword>
<dbReference type="InterPro" id="IPR045621">
    <property type="entry name" value="BPD_transp_1_N"/>
</dbReference>
<dbReference type="AlphaFoldDB" id="A0A917MK53"/>
<keyword evidence="2 7" id="KW-0813">Transport</keyword>
<sequence>MTSIAPPTTAVVAAPSRGRHGSPWLAFLIRRVWRAVVAMWIIVTAAFLVLRFAGGDPVRAALGATADESVVQARRVELGLDQPLLVQYIDYIGGIFRGDLGVSLITGRSVSELVANRLPATLELAGLAFLVVLLVAVPLGLFIAIFTQGGKNRGLETGFTGVTSFIAAIPEYLLGVVLIIVFAITWQLLPVAGRAGPASFILPVGALAISATASIARIARIEALGTLREDYVRTARSKRLPAAMVYFKHVLPNMLTATLTIGGTMLGTMIASSVLVEQVFNWPGLGTAFVQAITTKDYGIVQGLALVYAATILIINLVIDIVLSLLDRRTTLLETT</sequence>
<dbReference type="InterPro" id="IPR035906">
    <property type="entry name" value="MetI-like_sf"/>
</dbReference>
<feature type="transmembrane region" description="Helical" evidence="7">
    <location>
        <begin position="198"/>
        <end position="219"/>
    </location>
</feature>
<protein>
    <submittedName>
        <fullName evidence="9">Peptide ABC transporter permease</fullName>
    </submittedName>
</protein>
<dbReference type="PANTHER" id="PTHR43163">
    <property type="entry name" value="DIPEPTIDE TRANSPORT SYSTEM PERMEASE PROTEIN DPPB-RELATED"/>
    <property type="match status" value="1"/>
</dbReference>
<feature type="transmembrane region" description="Helical" evidence="7">
    <location>
        <begin position="254"/>
        <end position="276"/>
    </location>
</feature>
<dbReference type="RefSeq" id="WP_188754215.1">
    <property type="nucleotide sequence ID" value="NZ_BMJY01000001.1"/>
</dbReference>
<dbReference type="GO" id="GO:0055085">
    <property type="term" value="P:transmembrane transport"/>
    <property type="evidence" value="ECO:0007669"/>
    <property type="project" value="InterPro"/>
</dbReference>
<comment type="subcellular location">
    <subcellularLocation>
        <location evidence="1 7">Cell membrane</location>
        <topology evidence="1 7">Multi-pass membrane protein</topology>
    </subcellularLocation>
</comment>
<organism evidence="9 10">
    <name type="scientific">Microbacterium album</name>
    <dbReference type="NCBI Taxonomy" id="2053191"/>
    <lineage>
        <taxon>Bacteria</taxon>
        <taxon>Bacillati</taxon>
        <taxon>Actinomycetota</taxon>
        <taxon>Actinomycetes</taxon>
        <taxon>Micrococcales</taxon>
        <taxon>Microbacteriaceae</taxon>
        <taxon>Microbacterium</taxon>
    </lineage>
</organism>
<keyword evidence="5 7" id="KW-1133">Transmembrane helix</keyword>
<evidence type="ECO:0000313" key="9">
    <source>
        <dbReference type="EMBL" id="GGH33341.1"/>
    </source>
</evidence>
<evidence type="ECO:0000256" key="3">
    <source>
        <dbReference type="ARBA" id="ARBA00022475"/>
    </source>
</evidence>
<evidence type="ECO:0000256" key="7">
    <source>
        <dbReference type="RuleBase" id="RU363032"/>
    </source>
</evidence>
<evidence type="ECO:0000313" key="10">
    <source>
        <dbReference type="Proteomes" id="UP000657592"/>
    </source>
</evidence>
<dbReference type="InterPro" id="IPR000515">
    <property type="entry name" value="MetI-like"/>
</dbReference>
<proteinExistence type="inferred from homology"/>
<keyword evidence="4 7" id="KW-0812">Transmembrane</keyword>
<comment type="similarity">
    <text evidence="7">Belongs to the binding-protein-dependent transport system permease family.</text>
</comment>
<dbReference type="Gene3D" id="1.10.3720.10">
    <property type="entry name" value="MetI-like"/>
    <property type="match status" value="1"/>
</dbReference>
<gene>
    <name evidence="9" type="ORF">GCM10010921_00230</name>
</gene>
<keyword evidence="6 7" id="KW-0472">Membrane</keyword>
<feature type="transmembrane region" description="Helical" evidence="7">
    <location>
        <begin position="32"/>
        <end position="53"/>
    </location>
</feature>
<feature type="transmembrane region" description="Helical" evidence="7">
    <location>
        <begin position="158"/>
        <end position="186"/>
    </location>
</feature>
<accession>A0A917MK53</accession>
<name>A0A917MK53_9MICO</name>
<evidence type="ECO:0000256" key="5">
    <source>
        <dbReference type="ARBA" id="ARBA00022989"/>
    </source>
</evidence>
<evidence type="ECO:0000259" key="8">
    <source>
        <dbReference type="PROSITE" id="PS50928"/>
    </source>
</evidence>